<dbReference type="InterPro" id="IPR013424">
    <property type="entry name" value="Ice-binding_C"/>
</dbReference>
<proteinExistence type="predicted"/>
<feature type="domain" description="Phytase-like" evidence="3">
    <location>
        <begin position="49"/>
        <end position="368"/>
    </location>
</feature>
<evidence type="ECO:0000259" key="2">
    <source>
        <dbReference type="Pfam" id="PF07589"/>
    </source>
</evidence>
<evidence type="ECO:0000313" key="4">
    <source>
        <dbReference type="EMBL" id="PND39712.1"/>
    </source>
</evidence>
<keyword evidence="5" id="KW-1185">Reference proteome</keyword>
<dbReference type="EMBL" id="POSP01000003">
    <property type="protein sequence ID" value="PND39712.1"/>
    <property type="molecule type" value="Genomic_DNA"/>
</dbReference>
<evidence type="ECO:0000259" key="3">
    <source>
        <dbReference type="Pfam" id="PF13449"/>
    </source>
</evidence>
<name>A0A2N8L1Z9_9BURK</name>
<dbReference type="Pfam" id="PF07589">
    <property type="entry name" value="PEP-CTERM"/>
    <property type="match status" value="1"/>
</dbReference>
<evidence type="ECO:0000256" key="1">
    <source>
        <dbReference type="SAM" id="SignalP"/>
    </source>
</evidence>
<protein>
    <submittedName>
        <fullName evidence="4">PEP-CTERM sorting domain-containing protein</fullName>
    </submittedName>
</protein>
<organism evidence="4 5">
    <name type="scientific">Kinneretia aquatilis</name>
    <dbReference type="NCBI Taxonomy" id="2070761"/>
    <lineage>
        <taxon>Bacteria</taxon>
        <taxon>Pseudomonadati</taxon>
        <taxon>Pseudomonadota</taxon>
        <taxon>Betaproteobacteria</taxon>
        <taxon>Burkholderiales</taxon>
        <taxon>Sphaerotilaceae</taxon>
        <taxon>Roseateles</taxon>
    </lineage>
</organism>
<accession>A0A2N8L1Z9</accession>
<reference evidence="4 5" key="1">
    <citation type="submission" date="2018-01" db="EMBL/GenBank/DDBJ databases">
        <title>Draft genome sequence of Paucibacter aquatile CR182 isolated from freshwater of the Nakdong River.</title>
        <authorList>
            <person name="Choi A."/>
            <person name="Chung E.J."/>
        </authorList>
    </citation>
    <scope>NUCLEOTIDE SEQUENCE [LARGE SCALE GENOMIC DNA]</scope>
    <source>
        <strain evidence="4 5">CR182</strain>
    </source>
</reference>
<keyword evidence="1" id="KW-0732">Signal</keyword>
<dbReference type="PANTHER" id="PTHR37957:SF1">
    <property type="entry name" value="PHYTASE-LIKE DOMAIN-CONTAINING PROTEIN"/>
    <property type="match status" value="1"/>
</dbReference>
<feature type="domain" description="Ice-binding protein C-terminal" evidence="2">
    <location>
        <begin position="441"/>
        <end position="464"/>
    </location>
</feature>
<feature type="chain" id="PRO_5014757230" evidence="1">
    <location>
        <begin position="22"/>
        <end position="468"/>
    </location>
</feature>
<dbReference type="OrthoDB" id="9798539at2"/>
<dbReference type="Gene3D" id="2.130.10.10">
    <property type="entry name" value="YVTN repeat-like/Quinoprotein amine dehydrogenase"/>
    <property type="match status" value="1"/>
</dbReference>
<dbReference type="Proteomes" id="UP000235916">
    <property type="component" value="Unassembled WGS sequence"/>
</dbReference>
<feature type="signal peptide" evidence="1">
    <location>
        <begin position="1"/>
        <end position="21"/>
    </location>
</feature>
<dbReference type="InterPro" id="IPR015943">
    <property type="entry name" value="WD40/YVTN_repeat-like_dom_sf"/>
</dbReference>
<dbReference type="SUPFAM" id="SSF75011">
    <property type="entry name" value="3-carboxy-cis,cis-mucoante lactonizing enzyme"/>
    <property type="match status" value="1"/>
</dbReference>
<dbReference type="Pfam" id="PF13449">
    <property type="entry name" value="Phytase-like"/>
    <property type="match status" value="1"/>
</dbReference>
<sequence length="468" mass="49187">MSLRAVSAAVLLASATLAAHAAPSFVNGLALDGAALDLSGGSSVNNGRLGYFSDIYYDTKRNEWWGLSDRGPGGGTLNYNTRVQRFTLDVDFNTGAISNFKIAETVVFQSAGQGLNGLAPKPKNQLGLAFDPEGVVINPRTGTFLVSDEYGPSVREFSRSGELIRTFNTPANLVPRNAATGVANYADDTGNNAGKRTNRGFEGLAISPDGKYAYAMLQSAMLDEGGGNGSVNRIVKFDTATGEAVAQYAYQMKRSGQGQGISALVAINDHEFYVLERNNRGVGVGAEFATADKEVYRIDLSGATDVSGINLSTGSYTKVSKSGQIVDLDANTLAALGGKSPEKWEGLAIGPKLANGKYLILAGTDNDYSVTQNASGEQFDVYFRFSDANPYATSIQCPLGTVIGCTGAASSVPQDGSYRLLPGVLHAYTISEAELGNYTAPVPEPSSWALMAGGLLALGGLARRRSQK</sequence>
<dbReference type="SUPFAM" id="SSF50956">
    <property type="entry name" value="Thermostable phytase (3-phytase)"/>
    <property type="match status" value="1"/>
</dbReference>
<dbReference type="AlphaFoldDB" id="A0A2N8L1Z9"/>
<gene>
    <name evidence="4" type="ORF">C1O66_11905</name>
</gene>
<comment type="caution">
    <text evidence="4">The sequence shown here is derived from an EMBL/GenBank/DDBJ whole genome shotgun (WGS) entry which is preliminary data.</text>
</comment>
<dbReference type="InterPro" id="IPR027372">
    <property type="entry name" value="Phytase-like_dom"/>
</dbReference>
<dbReference type="NCBIfam" id="TIGR02595">
    <property type="entry name" value="PEP_CTERM"/>
    <property type="match status" value="1"/>
</dbReference>
<evidence type="ECO:0000313" key="5">
    <source>
        <dbReference type="Proteomes" id="UP000235916"/>
    </source>
</evidence>
<dbReference type="PANTHER" id="PTHR37957">
    <property type="entry name" value="BLR7070 PROTEIN"/>
    <property type="match status" value="1"/>
</dbReference>